<dbReference type="PROSITE" id="PS50070">
    <property type="entry name" value="KRINGLE_2"/>
    <property type="match status" value="1"/>
</dbReference>
<dbReference type="InterPro" id="IPR013806">
    <property type="entry name" value="Kringle-like"/>
</dbReference>
<evidence type="ECO:0000259" key="4">
    <source>
        <dbReference type="PROSITE" id="PS50041"/>
    </source>
</evidence>
<dbReference type="Pfam" id="PF00059">
    <property type="entry name" value="Lectin_C"/>
    <property type="match status" value="1"/>
</dbReference>
<evidence type="ECO:0000313" key="6">
    <source>
        <dbReference type="Proteomes" id="UP000515135"/>
    </source>
</evidence>
<accession>A0A6P5AA45</accession>
<dbReference type="SMART" id="SM00130">
    <property type="entry name" value="KR"/>
    <property type="match status" value="1"/>
</dbReference>
<dbReference type="InterPro" id="IPR018378">
    <property type="entry name" value="C-type_lectin_CS"/>
</dbReference>
<dbReference type="InterPro" id="IPR016186">
    <property type="entry name" value="C-type_lectin-like/link_sf"/>
</dbReference>
<dbReference type="GeneID" id="109487004"/>
<keyword evidence="2" id="KW-1015">Disulfide bond</keyword>
<dbReference type="PANTHER" id="PTHR22801:SF63">
    <property type="entry name" value="C-TYPE LECTIN DOMAIN-CONTAINING PROTEIN"/>
    <property type="match status" value="1"/>
</dbReference>
<feature type="domain" description="Kringle" evidence="5">
    <location>
        <begin position="147"/>
        <end position="225"/>
    </location>
</feature>
<evidence type="ECO:0000259" key="5">
    <source>
        <dbReference type="PROSITE" id="PS50070"/>
    </source>
</evidence>
<sequence>MSKWIITASSGCPTGYIAHDGAFYKVYNQSKTYDQAREQCAADGGLLAMPKNKQLDAFLFRLKNALVGPASGYVWFGLSDEHREGEWKWADGTPHNITADWGNWVPYQPEGCAHYYGWISEGWNSMRCDFSNKFICQLAQLCPGKLDGSDYRGNLSVTKSGRTCQRWDSNTPHFHHNYWPGTSGPGTDPDVAENYCRNPDSDETTLWCYTTDPSTRWEYCNNPTCLI</sequence>
<dbReference type="InterPro" id="IPR016187">
    <property type="entry name" value="CTDL_fold"/>
</dbReference>
<dbReference type="InterPro" id="IPR001304">
    <property type="entry name" value="C-type_lectin-like"/>
</dbReference>
<dbReference type="SUPFAM" id="SSF56436">
    <property type="entry name" value="C-type lectin-like"/>
    <property type="match status" value="1"/>
</dbReference>
<organism evidence="6 7">
    <name type="scientific">Branchiostoma belcheri</name>
    <name type="common">Amphioxus</name>
    <dbReference type="NCBI Taxonomy" id="7741"/>
    <lineage>
        <taxon>Eukaryota</taxon>
        <taxon>Metazoa</taxon>
        <taxon>Chordata</taxon>
        <taxon>Cephalochordata</taxon>
        <taxon>Leptocardii</taxon>
        <taxon>Amphioxiformes</taxon>
        <taxon>Branchiostomatidae</taxon>
        <taxon>Branchiostoma</taxon>
    </lineage>
</organism>
<dbReference type="InterPro" id="IPR038178">
    <property type="entry name" value="Kringle_sf"/>
</dbReference>
<dbReference type="CDD" id="cd00108">
    <property type="entry name" value="KR"/>
    <property type="match status" value="1"/>
</dbReference>
<evidence type="ECO:0000256" key="2">
    <source>
        <dbReference type="ARBA" id="ARBA00023157"/>
    </source>
</evidence>
<dbReference type="InterPro" id="IPR000001">
    <property type="entry name" value="Kringle"/>
</dbReference>
<dbReference type="Gene3D" id="2.40.20.10">
    <property type="entry name" value="Plasminogen Kringle 4"/>
    <property type="match status" value="1"/>
</dbReference>
<dbReference type="CDD" id="cd00037">
    <property type="entry name" value="CLECT"/>
    <property type="match status" value="1"/>
</dbReference>
<dbReference type="OrthoDB" id="6133475at2759"/>
<dbReference type="AlphaFoldDB" id="A0A6P5AA45"/>
<dbReference type="PRINTS" id="PR00018">
    <property type="entry name" value="KRINGLE"/>
</dbReference>
<evidence type="ECO:0000256" key="3">
    <source>
        <dbReference type="PROSITE-ProRule" id="PRU00121"/>
    </source>
</evidence>
<protein>
    <submittedName>
        <fullName evidence="7">C-type lectin lectoxin-Lio3-like</fullName>
    </submittedName>
</protein>
<reference evidence="7" key="1">
    <citation type="submission" date="2025-08" db="UniProtKB">
        <authorList>
            <consortium name="RefSeq"/>
        </authorList>
    </citation>
    <scope>IDENTIFICATION</scope>
    <source>
        <tissue evidence="7">Gonad</tissue>
    </source>
</reference>
<dbReference type="PROSITE" id="PS50041">
    <property type="entry name" value="C_TYPE_LECTIN_2"/>
    <property type="match status" value="1"/>
</dbReference>
<evidence type="ECO:0000256" key="1">
    <source>
        <dbReference type="ARBA" id="ARBA00022572"/>
    </source>
</evidence>
<dbReference type="RefSeq" id="XP_019646478.1">
    <property type="nucleotide sequence ID" value="XM_019790919.1"/>
</dbReference>
<dbReference type="InterPro" id="IPR050801">
    <property type="entry name" value="Ca-Dep_Lectins_ImmuneDev"/>
</dbReference>
<name>A0A6P5AA45_BRABE</name>
<comment type="caution">
    <text evidence="3">Lacks conserved residue(s) required for the propagation of feature annotation.</text>
</comment>
<dbReference type="PROSITE" id="PS00021">
    <property type="entry name" value="KRINGLE_1"/>
    <property type="match status" value="1"/>
</dbReference>
<dbReference type="KEGG" id="bbel:109487004"/>
<dbReference type="Gene3D" id="3.10.100.10">
    <property type="entry name" value="Mannose-Binding Protein A, subunit A"/>
    <property type="match status" value="1"/>
</dbReference>
<dbReference type="Pfam" id="PF00051">
    <property type="entry name" value="Kringle"/>
    <property type="match status" value="1"/>
</dbReference>
<proteinExistence type="predicted"/>
<gene>
    <name evidence="7" type="primary">LOC109487004</name>
</gene>
<dbReference type="InterPro" id="IPR018056">
    <property type="entry name" value="Kringle_CS"/>
</dbReference>
<dbReference type="SMART" id="SM00034">
    <property type="entry name" value="CLECT"/>
    <property type="match status" value="1"/>
</dbReference>
<dbReference type="SUPFAM" id="SSF57440">
    <property type="entry name" value="Kringle-like"/>
    <property type="match status" value="1"/>
</dbReference>
<dbReference type="Proteomes" id="UP000515135">
    <property type="component" value="Unplaced"/>
</dbReference>
<keyword evidence="1 3" id="KW-0420">Kringle</keyword>
<evidence type="ECO:0000313" key="7">
    <source>
        <dbReference type="RefSeq" id="XP_019646478.1"/>
    </source>
</evidence>
<keyword evidence="6" id="KW-1185">Reference proteome</keyword>
<dbReference type="PANTHER" id="PTHR22801">
    <property type="entry name" value="LITHOSTATHINE"/>
    <property type="match status" value="1"/>
</dbReference>
<feature type="domain" description="C-type lectin" evidence="4">
    <location>
        <begin position="19"/>
        <end position="137"/>
    </location>
</feature>
<dbReference type="PROSITE" id="PS00615">
    <property type="entry name" value="C_TYPE_LECTIN_1"/>
    <property type="match status" value="1"/>
</dbReference>